<dbReference type="CDD" id="cd20482">
    <property type="entry name" value="CC_brat-like"/>
    <property type="match status" value="1"/>
</dbReference>
<dbReference type="Pfam" id="PF00643">
    <property type="entry name" value="zf-B_box"/>
    <property type="match status" value="1"/>
</dbReference>
<dbReference type="AlphaFoldDB" id="A0A8J5CYV5"/>
<dbReference type="Pfam" id="PF13445">
    <property type="entry name" value="zf-RING_UBOX"/>
    <property type="match status" value="1"/>
</dbReference>
<dbReference type="PROSITE" id="PS00518">
    <property type="entry name" value="ZF_RING_1"/>
    <property type="match status" value="1"/>
</dbReference>
<accession>A0A8J5CYV5</accession>
<evidence type="ECO:0000256" key="8">
    <source>
        <dbReference type="SAM" id="MobiDB-lite"/>
    </source>
</evidence>
<sequence length="1036" mass="112448">MSVCSPTPSLESLSGTPLGSLIDSDPPRSLENSPPASTTAYVDLKKACIRVGEELDRVCRGLGRSLTGCAEGWGGASQGVQRVGEERDRVCRGLGRSLTGCAEGSVVGRSSPVATVCGICNDTFVLPRVLSCLHVFCLGCLEKVCDGGERLVCPQCQAVTSAPPPLLLPDYALHRLLEAPVDEPASCTACKSRDVAAVARCLDCAKLLCPHCVMAHQYMHCFEGHRVMTLAELAQRDERPVTCIRHKGEPLKYFCVTCSAPICLDCTLLDHPKGLHEHEALHDAAPKHLDQICHAMEGGRNRAADLRSCVKAVEGSSGRLQQQYEKAQGEIQDTFAFYSTVVEERKSELLRELDSLYHAKQVSLSVFAQKAQECVDKLLSTCDFVDKMRKYANTTEVLMFRKLIEGKLAEQMNKNFDLGMQNVSDLEFVSNYPAIQVGVRNTFGYIRSSSDIQVGPAKLPPIARPSPSTSVSSMNSINTCLNGLSGLTTLTNGGPALLPAHPTHPHPHLPNTHVPNGMGGLGGGALGSGLGGGLANGFSGLGGGNMVNGNLNGVLERPYSSSQLSALLSKRFSSTHSLGPFSTSLGDLNMNGLTSYEKWSCGGGEGVFSGGGEGGGPGGGGGTTADPVLHDLSHKLLSCSIFPPRSQIKRQKMIYHCKFGEFGVLEGQFTEPSGVAVNAQNDIIVADTNNHRIQIFDKEGRFKFQFGECGKRDGQLLYPNRVAVVRTSGDIIVTERSPTHQIQIYNQYGQFVRKFGANTLCYPRGVTVDPKGRIIVVECKVMRVIIFDQYGTVLHQFNCPNHLEFPNGVVVNDKQEIFISDNRAHCVKVFNYEGQYLRQIGGEGVTNYPIGVGINSQGEVLIADNHNNFNLTLFTQDGQLVSAYESKVKHAQCFDVALMDDGSVVLASKDYRLYVYRYLQVPPPHMAPYPPRGGHRSSPLVKGPAWQRLFTWDGPKTLDPTAAQNPFILPPLAATPTTAPSYRRITFCYAPKSSVWPSLQRRSGGLVSPCPTFLRLFRWCRQLDACLLVCSRTSCT</sequence>
<comment type="caution">
    <text evidence="12">The sequence shown here is derived from an EMBL/GenBank/DDBJ whole genome shotgun (WGS) entry which is preliminary data.</text>
</comment>
<evidence type="ECO:0000256" key="7">
    <source>
        <dbReference type="PROSITE-ProRule" id="PRU00504"/>
    </source>
</evidence>
<dbReference type="InterPro" id="IPR017907">
    <property type="entry name" value="Znf_RING_CS"/>
</dbReference>
<feature type="repeat" description="NHL" evidence="7">
    <location>
        <begin position="703"/>
        <end position="748"/>
    </location>
</feature>
<dbReference type="InterPro" id="IPR001083">
    <property type="entry name" value="Cu_fist_DNA-bd_dom"/>
</dbReference>
<evidence type="ECO:0000256" key="1">
    <source>
        <dbReference type="ARBA" id="ARBA00022553"/>
    </source>
</evidence>
<dbReference type="CDD" id="cd14959">
    <property type="entry name" value="NHL_brat_like"/>
    <property type="match status" value="1"/>
</dbReference>
<organism evidence="12 13">
    <name type="scientific">Chionoecetes opilio</name>
    <name type="common">Atlantic snow crab</name>
    <name type="synonym">Cancer opilio</name>
    <dbReference type="NCBI Taxonomy" id="41210"/>
    <lineage>
        <taxon>Eukaryota</taxon>
        <taxon>Metazoa</taxon>
        <taxon>Ecdysozoa</taxon>
        <taxon>Arthropoda</taxon>
        <taxon>Crustacea</taxon>
        <taxon>Multicrustacea</taxon>
        <taxon>Malacostraca</taxon>
        <taxon>Eumalacostraca</taxon>
        <taxon>Eucarida</taxon>
        <taxon>Decapoda</taxon>
        <taxon>Pleocyemata</taxon>
        <taxon>Brachyura</taxon>
        <taxon>Eubrachyura</taxon>
        <taxon>Majoidea</taxon>
        <taxon>Majidae</taxon>
        <taxon>Chionoecetes</taxon>
    </lineage>
</organism>
<dbReference type="InterPro" id="IPR027370">
    <property type="entry name" value="Znf-RING_euk"/>
</dbReference>
<keyword evidence="3" id="KW-0677">Repeat</keyword>
<dbReference type="CDD" id="cd19813">
    <property type="entry name" value="Bbox1_BRAT-like"/>
    <property type="match status" value="1"/>
</dbReference>
<dbReference type="SMART" id="SM00336">
    <property type="entry name" value="BBOX"/>
    <property type="match status" value="2"/>
</dbReference>
<feature type="domain" description="B box-type" evidence="11">
    <location>
        <begin position="182"/>
        <end position="230"/>
    </location>
</feature>
<keyword evidence="2" id="KW-0479">Metal-binding</keyword>
<dbReference type="SMART" id="SM00184">
    <property type="entry name" value="RING"/>
    <property type="match status" value="1"/>
</dbReference>
<feature type="repeat" description="NHL" evidence="7">
    <location>
        <begin position="834"/>
        <end position="877"/>
    </location>
</feature>
<evidence type="ECO:0000256" key="6">
    <source>
        <dbReference type="PROSITE-ProRule" id="PRU00024"/>
    </source>
</evidence>
<dbReference type="Gene3D" id="3.30.160.60">
    <property type="entry name" value="Classic Zinc Finger"/>
    <property type="match status" value="1"/>
</dbReference>
<dbReference type="GO" id="GO:0003677">
    <property type="term" value="F:DNA binding"/>
    <property type="evidence" value="ECO:0007669"/>
    <property type="project" value="InterPro"/>
</dbReference>
<dbReference type="InterPro" id="IPR011042">
    <property type="entry name" value="6-blade_b-propeller_TolB-like"/>
</dbReference>
<evidence type="ECO:0000256" key="2">
    <source>
        <dbReference type="ARBA" id="ARBA00022723"/>
    </source>
</evidence>
<keyword evidence="1" id="KW-0597">Phosphoprotein</keyword>
<dbReference type="Gene3D" id="3.30.40.10">
    <property type="entry name" value="Zinc/RING finger domain, C3HC4 (zinc finger)"/>
    <property type="match status" value="1"/>
</dbReference>
<dbReference type="SUPFAM" id="SSF101898">
    <property type="entry name" value="NHL repeat"/>
    <property type="match status" value="1"/>
</dbReference>
<dbReference type="CDD" id="cd19798">
    <property type="entry name" value="Bbox2_BRAT-like"/>
    <property type="match status" value="1"/>
</dbReference>
<feature type="compositionally biased region" description="Polar residues" evidence="8">
    <location>
        <begin position="1"/>
        <end position="17"/>
    </location>
</feature>
<keyword evidence="4 6" id="KW-0863">Zinc-finger</keyword>
<dbReference type="PROSITE" id="PS51125">
    <property type="entry name" value="NHL"/>
    <property type="match status" value="5"/>
</dbReference>
<dbReference type="InterPro" id="IPR047153">
    <property type="entry name" value="TRIM45/56/19-like"/>
</dbReference>
<reference evidence="12" key="1">
    <citation type="submission" date="2020-07" db="EMBL/GenBank/DDBJ databases">
        <title>The High-quality genome of the commercially important snow crab, Chionoecetes opilio.</title>
        <authorList>
            <person name="Jeong J.-H."/>
            <person name="Ryu S."/>
        </authorList>
    </citation>
    <scope>NUCLEOTIDE SEQUENCE</scope>
    <source>
        <strain evidence="12">MADBK_172401_WGS</strain>
        <tissue evidence="12">Digestive gland</tissue>
    </source>
</reference>
<gene>
    <name evidence="12" type="primary">brat</name>
    <name evidence="12" type="ORF">GWK47_036949</name>
</gene>
<evidence type="ECO:0000256" key="4">
    <source>
        <dbReference type="ARBA" id="ARBA00022771"/>
    </source>
</evidence>
<feature type="repeat" description="NHL" evidence="7">
    <location>
        <begin position="791"/>
        <end position="833"/>
    </location>
</feature>
<dbReference type="InterPro" id="IPR013087">
    <property type="entry name" value="Znf_C2H2_type"/>
</dbReference>
<feature type="region of interest" description="Disordered" evidence="8">
    <location>
        <begin position="1"/>
        <end position="37"/>
    </location>
</feature>
<evidence type="ECO:0000256" key="5">
    <source>
        <dbReference type="ARBA" id="ARBA00022833"/>
    </source>
</evidence>
<dbReference type="Pfam" id="PF01436">
    <property type="entry name" value="NHL"/>
    <property type="match status" value="3"/>
</dbReference>
<evidence type="ECO:0000259" key="9">
    <source>
        <dbReference type="PROSITE" id="PS50073"/>
    </source>
</evidence>
<feature type="domain" description="Copper-fist" evidence="9">
    <location>
        <begin position="202"/>
        <end position="251"/>
    </location>
</feature>
<evidence type="ECO:0000259" key="10">
    <source>
        <dbReference type="PROSITE" id="PS50089"/>
    </source>
</evidence>
<dbReference type="PROSITE" id="PS50089">
    <property type="entry name" value="ZF_RING_2"/>
    <property type="match status" value="1"/>
</dbReference>
<evidence type="ECO:0000313" key="13">
    <source>
        <dbReference type="Proteomes" id="UP000770661"/>
    </source>
</evidence>
<evidence type="ECO:0000256" key="3">
    <source>
        <dbReference type="ARBA" id="ARBA00022737"/>
    </source>
</evidence>
<keyword evidence="13" id="KW-1185">Reference proteome</keyword>
<dbReference type="Proteomes" id="UP000770661">
    <property type="component" value="Unassembled WGS sequence"/>
</dbReference>
<name>A0A8J5CYV5_CHIOP</name>
<dbReference type="PROSITE" id="PS50073">
    <property type="entry name" value="COPPER_FIST_2"/>
    <property type="match status" value="1"/>
</dbReference>
<dbReference type="GO" id="GO:0061630">
    <property type="term" value="F:ubiquitin protein ligase activity"/>
    <property type="evidence" value="ECO:0007669"/>
    <property type="project" value="TreeGrafter"/>
</dbReference>
<dbReference type="PROSITE" id="PS50119">
    <property type="entry name" value="ZF_BBOX"/>
    <property type="match status" value="2"/>
</dbReference>
<evidence type="ECO:0000313" key="12">
    <source>
        <dbReference type="EMBL" id="KAG0726274.1"/>
    </source>
</evidence>
<dbReference type="InterPro" id="IPR001258">
    <property type="entry name" value="NHL_repeat"/>
</dbReference>
<dbReference type="GO" id="GO:0005507">
    <property type="term" value="F:copper ion binding"/>
    <property type="evidence" value="ECO:0007669"/>
    <property type="project" value="InterPro"/>
</dbReference>
<feature type="domain" description="B box-type" evidence="11">
    <location>
        <begin position="238"/>
        <end position="283"/>
    </location>
</feature>
<dbReference type="EMBL" id="JACEEZ010004668">
    <property type="protein sequence ID" value="KAG0726274.1"/>
    <property type="molecule type" value="Genomic_DNA"/>
</dbReference>
<evidence type="ECO:0000259" key="11">
    <source>
        <dbReference type="PROSITE" id="PS50119"/>
    </source>
</evidence>
<dbReference type="InterPro" id="IPR000315">
    <property type="entry name" value="Znf_B-box"/>
</dbReference>
<dbReference type="InterPro" id="IPR001841">
    <property type="entry name" value="Znf_RING"/>
</dbReference>
<feature type="domain" description="RING-type" evidence="10">
    <location>
        <begin position="117"/>
        <end position="157"/>
    </location>
</feature>
<protein>
    <submittedName>
        <fullName evidence="12">Brain tumor protein</fullName>
    </submittedName>
</protein>
<dbReference type="Gene3D" id="2.120.10.30">
    <property type="entry name" value="TolB, C-terminal domain"/>
    <property type="match status" value="1"/>
</dbReference>
<dbReference type="FunFam" id="2.120.10.30:FF:000031">
    <property type="entry name" value="B-box type zinc finger protein ncl-1"/>
    <property type="match status" value="1"/>
</dbReference>
<proteinExistence type="predicted"/>
<dbReference type="SUPFAM" id="SSF57850">
    <property type="entry name" value="RING/U-box"/>
    <property type="match status" value="1"/>
</dbReference>
<dbReference type="GO" id="GO:0008270">
    <property type="term" value="F:zinc ion binding"/>
    <property type="evidence" value="ECO:0007669"/>
    <property type="project" value="UniProtKB-KW"/>
</dbReference>
<dbReference type="PANTHER" id="PTHR25462:SF291">
    <property type="entry name" value="E3 UBIQUITIN-PROTEIN LIGASE TRIM45"/>
    <property type="match status" value="1"/>
</dbReference>
<dbReference type="PANTHER" id="PTHR25462">
    <property type="entry name" value="BONUS, ISOFORM C-RELATED"/>
    <property type="match status" value="1"/>
</dbReference>
<dbReference type="SUPFAM" id="SSF57845">
    <property type="entry name" value="B-box zinc-binding domain"/>
    <property type="match status" value="1"/>
</dbReference>
<feature type="repeat" description="NHL" evidence="7">
    <location>
        <begin position="656"/>
        <end position="699"/>
    </location>
</feature>
<dbReference type="GO" id="GO:0003700">
    <property type="term" value="F:DNA-binding transcription factor activity"/>
    <property type="evidence" value="ECO:0007669"/>
    <property type="project" value="InterPro"/>
</dbReference>
<feature type="repeat" description="NHL" evidence="7">
    <location>
        <begin position="749"/>
        <end position="790"/>
    </location>
</feature>
<keyword evidence="5" id="KW-0862">Zinc</keyword>
<dbReference type="InterPro" id="IPR013083">
    <property type="entry name" value="Znf_RING/FYVE/PHD"/>
</dbReference>
<dbReference type="OrthoDB" id="342730at2759"/>
<dbReference type="PROSITE" id="PS00028">
    <property type="entry name" value="ZINC_FINGER_C2H2_1"/>
    <property type="match status" value="1"/>
</dbReference>